<keyword evidence="3" id="KW-0597">Phosphoprotein</keyword>
<dbReference type="EMBL" id="JBICYV010000028">
    <property type="protein sequence ID" value="MFG3016317.1"/>
    <property type="molecule type" value="Genomic_DNA"/>
</dbReference>
<dbReference type="Pfam" id="PF00501">
    <property type="entry name" value="AMP-binding"/>
    <property type="match status" value="1"/>
</dbReference>
<dbReference type="Pfam" id="PF00550">
    <property type="entry name" value="PP-binding"/>
    <property type="match status" value="1"/>
</dbReference>
<keyword evidence="4" id="KW-0677">Repeat</keyword>
<comment type="cofactor">
    <cofactor evidence="1">
        <name>pantetheine 4'-phosphate</name>
        <dbReference type="ChEBI" id="CHEBI:47942"/>
    </cofactor>
</comment>
<dbReference type="Gene3D" id="3.30.300.30">
    <property type="match status" value="2"/>
</dbReference>
<feature type="region of interest" description="Disordered" evidence="5">
    <location>
        <begin position="1294"/>
        <end position="1398"/>
    </location>
</feature>
<dbReference type="InterPro" id="IPR009081">
    <property type="entry name" value="PP-bd_ACP"/>
</dbReference>
<dbReference type="RefSeq" id="WP_392824988.1">
    <property type="nucleotide sequence ID" value="NZ_JBICYV010000028.1"/>
</dbReference>
<evidence type="ECO:0000259" key="6">
    <source>
        <dbReference type="PROSITE" id="PS50075"/>
    </source>
</evidence>
<dbReference type="SMART" id="SM00823">
    <property type="entry name" value="PKS_PP"/>
    <property type="match status" value="1"/>
</dbReference>
<dbReference type="Pfam" id="PF08242">
    <property type="entry name" value="Methyltransf_12"/>
    <property type="match status" value="1"/>
</dbReference>
<sequence>MSARLTADQRRLLDRLLDEQAEQAAERAGQPEHSEQPRRAALVPGAADRARSELSFAQQRIWFFDRVRPGSALYTISGAAQLRGALDTRVLRRALDEVLRRHESLRTTFPGELEPWARVEEAGPVDLPETDLSGLPEERRAAAVREHLAAEAARPFDLARDRMLRCALLRLAPDEHLLQLSMHHIAADGWSLGVLIGELGTLYEAFRQGRPSPLPELDVQYADFARWQRQLTQEPRHAELLEKWTDRLAGAAPLDLVSDRPRRTDESYAGGWADLELPPELVARIKRFADRERATPFMVLSAAFAALLARWAGRAEDVLLGCAVAGRDRTEIEPLIGFFVNTLPLRLDLGGNPSLRTLVGRAREACTDLYAWQEVPFERIVQALRPERDPGARVPLVRHMLVLHNTPRPRLDLPGLEVAVLPVQTGTSKFELEIELAPTPDGGLTGWIEFARELFDESTVTRLAHGLRLLLADGVDRPDTPVRDLNVLGDEDRDLVTRYACGPPAYDVAGQSLPGLFERAADERASAPAVVHEGEVVAYAELDRRANRVAHGLRARGVGPEDVVGIAVPRSADAIAAMLGVLKAGAAWLPLDPALPPRHLARLAADAAVHSVLADTGTTARRLLAAAREDGQPAAPTVLSLTDEEIRLAPDTRPGVTVLPGNSAYVLYTSGSTGRPKGAVNEHAAVVNRIRWMQGRYRLDPGEAVLHKTPLGFDVSVWEWLWPLAVGARVVVADGDGRRDPAVLAGLIREHTVTTCHFVPSMLRIFLDDPAAAGCAGPLRRIVCSGEALPPGLAARVQEVLPGVALHNLYGPTEAAIDVTAWTVPEGLDAEAWARLPIGTPIAGARTYVLDERLRPVPPGLPGELFLGGLAVGRGYRGRPALTAERFPPDPFEPGRRLYRTGDRARWLPDGTLDFLGRLDSQLKIRGQRIEPGEIETVLGAHPAVERAAVEPYRDAAGDLQLAAYVGLRAQAAGPREDPSDEHAAHVDRWRTVFDATYRDSRPEDPAFDTVGWVDSATGDPIPDAEMRAWVEETVARIGALRPRRVLEIGCGTGLLLFRIAPDCALYHGTDVSAEVIERLRPHTGRLDGTRVELSQRAADDFSGLPAGGFDTVILNSVVQYFPDARYLVRVVRGALSLLAPGGHLFLGDVRNLLLLDALHTSLLLHRLPPGTPVRALRRLVARQAAREEELLVHPAVFEAVAGTDADVTVLAKTSPYRNELTRFRYDVVLTARPAEAPPAPATDWRPWPGPAALPGDGEPRPFGWRAVPDARLAADLHAVRALHTAGDDQTIDDLRRTLTTGPGTPAADPAALAEHTRTTGRTMTPHLGAEPGTLDLEFSAPASTPAAPASTPAAPASTPAAPASTPAASASAPAASAPPTPLPAPGGDPRGWAGYTNDPQRAARERLLVAGLREHLARTLPDFMVPASLVVLEEWPLGRTGKLDRAALPAPDGLRPTLATGFVAPRTAAERAVARVWCEVLGVDRIGVHDDFFALGGHSLLAVQLVGRLRALPGGELSVGALLRAPTVAAVAALLDRASDTAAKPVPIQRAARQLIGEHEAEEGR</sequence>
<reference evidence="7 8" key="1">
    <citation type="submission" date="2024-10" db="EMBL/GenBank/DDBJ databases">
        <title>The Natural Products Discovery Center: Release of the First 8490 Sequenced Strains for Exploring Actinobacteria Biosynthetic Diversity.</title>
        <authorList>
            <person name="Kalkreuter E."/>
            <person name="Kautsar S.A."/>
            <person name="Yang D."/>
            <person name="Bader C.D."/>
            <person name="Teijaro C.N."/>
            <person name="Fluegel L."/>
            <person name="Davis C.M."/>
            <person name="Simpson J.R."/>
            <person name="Lauterbach L."/>
            <person name="Steele A.D."/>
            <person name="Gui C."/>
            <person name="Meng S."/>
            <person name="Li G."/>
            <person name="Viehrig K."/>
            <person name="Ye F."/>
            <person name="Su P."/>
            <person name="Kiefer A.F."/>
            <person name="Nichols A."/>
            <person name="Cepeda A.J."/>
            <person name="Yan W."/>
            <person name="Fan B."/>
            <person name="Jiang Y."/>
            <person name="Adhikari A."/>
            <person name="Zheng C.-J."/>
            <person name="Schuster L."/>
            <person name="Cowan T.M."/>
            <person name="Smanski M.J."/>
            <person name="Chevrette M.G."/>
            <person name="De Carvalho L.P.S."/>
            <person name="Shen B."/>
        </authorList>
    </citation>
    <scope>NUCLEOTIDE SEQUENCE [LARGE SCALE GENOMIC DNA]</scope>
    <source>
        <strain evidence="7 8">NPDC048320</strain>
    </source>
</reference>
<evidence type="ECO:0000256" key="2">
    <source>
        <dbReference type="ARBA" id="ARBA00022450"/>
    </source>
</evidence>
<dbReference type="PANTHER" id="PTHR45527:SF1">
    <property type="entry name" value="FATTY ACID SYNTHASE"/>
    <property type="match status" value="1"/>
</dbReference>
<dbReference type="InterPro" id="IPR006162">
    <property type="entry name" value="Ppantetheine_attach_site"/>
</dbReference>
<dbReference type="PROSITE" id="PS00012">
    <property type="entry name" value="PHOSPHOPANTETHEINE"/>
    <property type="match status" value="1"/>
</dbReference>
<dbReference type="InterPro" id="IPR000873">
    <property type="entry name" value="AMP-dep_synth/lig_dom"/>
</dbReference>
<dbReference type="SUPFAM" id="SSF53335">
    <property type="entry name" value="S-adenosyl-L-methionine-dependent methyltransferases"/>
    <property type="match status" value="1"/>
</dbReference>
<feature type="domain" description="Carrier" evidence="6">
    <location>
        <begin position="1465"/>
        <end position="1540"/>
    </location>
</feature>
<dbReference type="InterPro" id="IPR029058">
    <property type="entry name" value="AB_hydrolase_fold"/>
</dbReference>
<evidence type="ECO:0000313" key="7">
    <source>
        <dbReference type="EMBL" id="MFG3016317.1"/>
    </source>
</evidence>
<evidence type="ECO:0000256" key="1">
    <source>
        <dbReference type="ARBA" id="ARBA00001957"/>
    </source>
</evidence>
<dbReference type="Gene3D" id="2.30.38.10">
    <property type="entry name" value="Luciferase, Domain 3"/>
    <property type="match status" value="1"/>
</dbReference>
<dbReference type="InterPro" id="IPR045851">
    <property type="entry name" value="AMP-bd_C_sf"/>
</dbReference>
<dbReference type="InterPro" id="IPR010071">
    <property type="entry name" value="AA_adenyl_dom"/>
</dbReference>
<protein>
    <submittedName>
        <fullName evidence="7">Amino acid adenylation domain-containing protein</fullName>
    </submittedName>
</protein>
<dbReference type="Gene3D" id="3.30.559.30">
    <property type="entry name" value="Nonribosomal peptide synthetase, condensation domain"/>
    <property type="match status" value="1"/>
</dbReference>
<dbReference type="CDD" id="cd02440">
    <property type="entry name" value="AdoMet_MTases"/>
    <property type="match status" value="1"/>
</dbReference>
<evidence type="ECO:0000256" key="4">
    <source>
        <dbReference type="ARBA" id="ARBA00022737"/>
    </source>
</evidence>
<dbReference type="SUPFAM" id="SSF47336">
    <property type="entry name" value="ACP-like"/>
    <property type="match status" value="1"/>
</dbReference>
<dbReference type="NCBIfam" id="TIGR01733">
    <property type="entry name" value="AA-adenyl-dom"/>
    <property type="match status" value="1"/>
</dbReference>
<dbReference type="Proteomes" id="UP001604267">
    <property type="component" value="Unassembled WGS sequence"/>
</dbReference>
<dbReference type="Gene3D" id="3.40.50.1820">
    <property type="entry name" value="alpha/beta hydrolase"/>
    <property type="match status" value="1"/>
</dbReference>
<dbReference type="InterPro" id="IPR020845">
    <property type="entry name" value="AMP-binding_CS"/>
</dbReference>
<dbReference type="InterPro" id="IPR036736">
    <property type="entry name" value="ACP-like_sf"/>
</dbReference>
<gene>
    <name evidence="7" type="ORF">ACGFZB_38940</name>
</gene>
<organism evidence="7 8">
    <name type="scientific">Streptomyces cinerochromogenes</name>
    <dbReference type="NCBI Taxonomy" id="66422"/>
    <lineage>
        <taxon>Bacteria</taxon>
        <taxon>Bacillati</taxon>
        <taxon>Actinomycetota</taxon>
        <taxon>Actinomycetes</taxon>
        <taxon>Kitasatosporales</taxon>
        <taxon>Streptomycetaceae</taxon>
        <taxon>Streptomyces</taxon>
    </lineage>
</organism>
<dbReference type="Gene3D" id="3.40.50.980">
    <property type="match status" value="2"/>
</dbReference>
<evidence type="ECO:0000256" key="3">
    <source>
        <dbReference type="ARBA" id="ARBA00022553"/>
    </source>
</evidence>
<dbReference type="CDD" id="cd19531">
    <property type="entry name" value="LCL_NRPS-like"/>
    <property type="match status" value="1"/>
</dbReference>
<dbReference type="InterPro" id="IPR020806">
    <property type="entry name" value="PKS_PP-bd"/>
</dbReference>
<keyword evidence="2" id="KW-0596">Phosphopantetheine</keyword>
<feature type="compositionally biased region" description="Pro residues" evidence="5">
    <location>
        <begin position="1377"/>
        <end position="1387"/>
    </location>
</feature>
<dbReference type="SUPFAM" id="SSF52777">
    <property type="entry name" value="CoA-dependent acyltransferases"/>
    <property type="match status" value="2"/>
</dbReference>
<dbReference type="SUPFAM" id="SSF56801">
    <property type="entry name" value="Acetyl-CoA synthetase-like"/>
    <property type="match status" value="1"/>
</dbReference>
<dbReference type="InterPro" id="IPR013217">
    <property type="entry name" value="Methyltransf_12"/>
</dbReference>
<evidence type="ECO:0000256" key="5">
    <source>
        <dbReference type="SAM" id="MobiDB-lite"/>
    </source>
</evidence>
<feature type="compositionally biased region" description="Low complexity" evidence="5">
    <location>
        <begin position="1340"/>
        <end position="1376"/>
    </location>
</feature>
<feature type="compositionally biased region" description="Low complexity" evidence="5">
    <location>
        <begin position="1298"/>
        <end position="1314"/>
    </location>
</feature>
<dbReference type="InterPro" id="IPR029063">
    <property type="entry name" value="SAM-dependent_MTases_sf"/>
</dbReference>
<dbReference type="Gene3D" id="3.30.559.10">
    <property type="entry name" value="Chloramphenicol acetyltransferase-like domain"/>
    <property type="match status" value="1"/>
</dbReference>
<accession>A0ABW7BK65</accession>
<dbReference type="Pfam" id="PF00668">
    <property type="entry name" value="Condensation"/>
    <property type="match status" value="1"/>
</dbReference>
<comment type="caution">
    <text evidence="7">The sequence shown here is derived from an EMBL/GenBank/DDBJ whole genome shotgun (WGS) entry which is preliminary data.</text>
</comment>
<proteinExistence type="predicted"/>
<dbReference type="PROSITE" id="PS00455">
    <property type="entry name" value="AMP_BINDING"/>
    <property type="match status" value="1"/>
</dbReference>
<dbReference type="PANTHER" id="PTHR45527">
    <property type="entry name" value="NONRIBOSOMAL PEPTIDE SYNTHETASE"/>
    <property type="match status" value="1"/>
</dbReference>
<feature type="region of interest" description="Disordered" evidence="5">
    <location>
        <begin position="20"/>
        <end position="45"/>
    </location>
</feature>
<dbReference type="Gene3D" id="3.40.50.150">
    <property type="entry name" value="Vaccinia Virus protein VP39"/>
    <property type="match status" value="1"/>
</dbReference>
<dbReference type="InterPro" id="IPR023213">
    <property type="entry name" value="CAT-like_dom_sf"/>
</dbReference>
<dbReference type="CDD" id="cd17646">
    <property type="entry name" value="A_NRPS_AB3403-like"/>
    <property type="match status" value="1"/>
</dbReference>
<name>A0ABW7BK65_9ACTN</name>
<evidence type="ECO:0000313" key="8">
    <source>
        <dbReference type="Proteomes" id="UP001604267"/>
    </source>
</evidence>
<keyword evidence="8" id="KW-1185">Reference proteome</keyword>
<dbReference type="PROSITE" id="PS50075">
    <property type="entry name" value="CARRIER"/>
    <property type="match status" value="1"/>
</dbReference>
<dbReference type="InterPro" id="IPR001242">
    <property type="entry name" value="Condensation_dom"/>
</dbReference>
<feature type="compositionally biased region" description="Basic and acidic residues" evidence="5">
    <location>
        <begin position="29"/>
        <end position="38"/>
    </location>
</feature>